<dbReference type="NCBIfam" id="TIGR00912">
    <property type="entry name" value="2A0309"/>
    <property type="match status" value="1"/>
</dbReference>
<keyword evidence="7 8" id="KW-0472">Membrane</keyword>
<comment type="subcellular location">
    <subcellularLocation>
        <location evidence="1">Membrane</location>
        <topology evidence="1">Multi-pass membrane protein</topology>
    </subcellularLocation>
</comment>
<evidence type="ECO:0000313" key="9">
    <source>
        <dbReference type="EMBL" id="MTV50281.1"/>
    </source>
</evidence>
<feature type="transmembrane region" description="Helical" evidence="8">
    <location>
        <begin position="179"/>
        <end position="202"/>
    </location>
</feature>
<keyword evidence="6 8" id="KW-1133">Transmembrane helix</keyword>
<dbReference type="InterPro" id="IPR004761">
    <property type="entry name" value="Spore_GerAB"/>
</dbReference>
<evidence type="ECO:0000256" key="2">
    <source>
        <dbReference type="ARBA" id="ARBA00007998"/>
    </source>
</evidence>
<evidence type="ECO:0000256" key="6">
    <source>
        <dbReference type="ARBA" id="ARBA00022989"/>
    </source>
</evidence>
<protein>
    <submittedName>
        <fullName evidence="9">Endospore germination permease</fullName>
    </submittedName>
</protein>
<feature type="transmembrane region" description="Helical" evidence="8">
    <location>
        <begin position="332"/>
        <end position="352"/>
    </location>
</feature>
<dbReference type="GO" id="GO:0009847">
    <property type="term" value="P:spore germination"/>
    <property type="evidence" value="ECO:0007669"/>
    <property type="project" value="InterPro"/>
</dbReference>
<accession>A0A6I3SMQ8</accession>
<reference evidence="9 10" key="1">
    <citation type="submission" date="2019-11" db="EMBL/GenBank/DDBJ databases">
        <title>Whole-genome sequence of a the green, strictly anaerobic photosynthetic bacterium Heliobacillus mobilis DSM 6151.</title>
        <authorList>
            <person name="Kyndt J.A."/>
            <person name="Meyer T.E."/>
        </authorList>
    </citation>
    <scope>NUCLEOTIDE SEQUENCE [LARGE SCALE GENOMIC DNA]</scope>
    <source>
        <strain evidence="9 10">DSM 6151</strain>
    </source>
</reference>
<organism evidence="9 10">
    <name type="scientific">Heliobacterium mobile</name>
    <name type="common">Heliobacillus mobilis</name>
    <dbReference type="NCBI Taxonomy" id="28064"/>
    <lineage>
        <taxon>Bacteria</taxon>
        <taxon>Bacillati</taxon>
        <taxon>Bacillota</taxon>
        <taxon>Clostridia</taxon>
        <taxon>Eubacteriales</taxon>
        <taxon>Heliobacteriaceae</taxon>
        <taxon>Heliobacterium</taxon>
    </lineage>
</organism>
<evidence type="ECO:0000313" key="10">
    <source>
        <dbReference type="Proteomes" id="UP000430670"/>
    </source>
</evidence>
<proteinExistence type="inferred from homology"/>
<evidence type="ECO:0000256" key="7">
    <source>
        <dbReference type="ARBA" id="ARBA00023136"/>
    </source>
</evidence>
<evidence type="ECO:0000256" key="8">
    <source>
        <dbReference type="SAM" id="Phobius"/>
    </source>
</evidence>
<dbReference type="GO" id="GO:0016020">
    <property type="term" value="C:membrane"/>
    <property type="evidence" value="ECO:0007669"/>
    <property type="project" value="UniProtKB-SubCell"/>
</dbReference>
<name>A0A6I3SMQ8_HELMO</name>
<feature type="transmembrane region" description="Helical" evidence="8">
    <location>
        <begin position="141"/>
        <end position="159"/>
    </location>
</feature>
<keyword evidence="3" id="KW-0813">Transport</keyword>
<feature type="transmembrane region" description="Helical" evidence="8">
    <location>
        <begin position="12"/>
        <end position="30"/>
    </location>
</feature>
<comment type="caution">
    <text evidence="9">The sequence shown here is derived from an EMBL/GenBank/DDBJ whole genome shotgun (WGS) entry which is preliminary data.</text>
</comment>
<dbReference type="Pfam" id="PF03845">
    <property type="entry name" value="Spore_permease"/>
    <property type="match status" value="1"/>
</dbReference>
<feature type="transmembrane region" description="Helical" evidence="8">
    <location>
        <begin position="300"/>
        <end position="320"/>
    </location>
</feature>
<gene>
    <name evidence="9" type="ORF">GJ688_15025</name>
</gene>
<keyword evidence="4" id="KW-0309">Germination</keyword>
<dbReference type="PANTHER" id="PTHR34975">
    <property type="entry name" value="SPORE GERMINATION PROTEIN A2"/>
    <property type="match status" value="1"/>
</dbReference>
<dbReference type="OrthoDB" id="1675410at2"/>
<dbReference type="PANTHER" id="PTHR34975:SF2">
    <property type="entry name" value="SPORE GERMINATION PROTEIN A2"/>
    <property type="match status" value="1"/>
</dbReference>
<evidence type="ECO:0000256" key="1">
    <source>
        <dbReference type="ARBA" id="ARBA00004141"/>
    </source>
</evidence>
<evidence type="ECO:0000256" key="5">
    <source>
        <dbReference type="ARBA" id="ARBA00022692"/>
    </source>
</evidence>
<dbReference type="AlphaFoldDB" id="A0A6I3SMQ8"/>
<evidence type="ECO:0000256" key="4">
    <source>
        <dbReference type="ARBA" id="ARBA00022544"/>
    </source>
</evidence>
<feature type="transmembrane region" description="Helical" evidence="8">
    <location>
        <begin position="104"/>
        <end position="129"/>
    </location>
</feature>
<sequence length="372" mass="41460">MKREPLSFKQTVYLLILFIIGSTIILPVGTEAKQDIWAAVLLAIVMTLPVVLVYARILSLYPERNLLEINEQILGKVVGRFINFLFAFYAFTLCALVLDNFGQFINVTAIPETPLAIPMLILCLLALWATKEGLEVIARSGEVYLPIIVFVATFTFLFLTPNLNINRLQPSLYQNSGGIVSAALHLFSFPFAETVIFTIIIYCTNKTKAMAKVYLAGLLIGGGIILLSVTSVMAVIGPERYQASYFPAYLAVQTINVGDFLQRVEVVVFLIAIFAGFIKISLCFFAACKGLSNALGCKEYRFLTVPLGLLEFLFASNLFNSTKQMAQWASEVYLYFAFPFQVALPMVIWILGEVKRRGRQGSPEVDLHDELR</sequence>
<dbReference type="RefSeq" id="WP_155477371.1">
    <property type="nucleotide sequence ID" value="NZ_WNKU01000022.1"/>
</dbReference>
<feature type="transmembrane region" description="Helical" evidence="8">
    <location>
        <begin position="36"/>
        <end position="57"/>
    </location>
</feature>
<evidence type="ECO:0000256" key="3">
    <source>
        <dbReference type="ARBA" id="ARBA00022448"/>
    </source>
</evidence>
<feature type="transmembrane region" description="Helical" evidence="8">
    <location>
        <begin position="77"/>
        <end position="98"/>
    </location>
</feature>
<feature type="transmembrane region" description="Helical" evidence="8">
    <location>
        <begin position="214"/>
        <end position="236"/>
    </location>
</feature>
<feature type="transmembrane region" description="Helical" evidence="8">
    <location>
        <begin position="266"/>
        <end position="288"/>
    </location>
</feature>
<dbReference type="EMBL" id="WNKU01000022">
    <property type="protein sequence ID" value="MTV50281.1"/>
    <property type="molecule type" value="Genomic_DNA"/>
</dbReference>
<keyword evidence="5 8" id="KW-0812">Transmembrane</keyword>
<keyword evidence="10" id="KW-1185">Reference proteome</keyword>
<comment type="similarity">
    <text evidence="2">Belongs to the amino acid-polyamine-organocation (APC) superfamily. Spore germination protein (SGP) (TC 2.A.3.9) family.</text>
</comment>
<dbReference type="Proteomes" id="UP000430670">
    <property type="component" value="Unassembled WGS sequence"/>
</dbReference>